<protein>
    <recommendedName>
        <fullName evidence="4">PPPDE domain-containing protein</fullName>
    </recommendedName>
</protein>
<dbReference type="GO" id="GO:0101005">
    <property type="term" value="F:deubiquitinase activity"/>
    <property type="evidence" value="ECO:0007669"/>
    <property type="project" value="TreeGrafter"/>
</dbReference>
<evidence type="ECO:0000256" key="2">
    <source>
        <dbReference type="ARBA" id="ARBA00022670"/>
    </source>
</evidence>
<dbReference type="RefSeq" id="XP_013335819.1">
    <property type="nucleotide sequence ID" value="XM_013480365.1"/>
</dbReference>
<feature type="domain" description="PPPDE" evidence="4">
    <location>
        <begin position="4"/>
        <end position="142"/>
    </location>
</feature>
<dbReference type="OrthoDB" id="329236at2759"/>
<dbReference type="VEuPathDB" id="ToxoDB:EMWEY_00055970"/>
<keyword evidence="3" id="KW-0378">Hydrolase</keyword>
<dbReference type="InterPro" id="IPR042266">
    <property type="entry name" value="PPPDE_sf"/>
</dbReference>
<dbReference type="Proteomes" id="UP000030763">
    <property type="component" value="Unassembled WGS sequence"/>
</dbReference>
<dbReference type="Gene3D" id="3.90.1720.30">
    <property type="entry name" value="PPPDE domains"/>
    <property type="match status" value="1"/>
</dbReference>
<dbReference type="AlphaFoldDB" id="U6M574"/>
<keyword evidence="2" id="KW-0645">Protease</keyword>
<sequence length="240" mass="25999">MPGPDVYLNIYKIDGSPECCAPCGLYHTSVQIGELEYSFGESTGVVCSEHNPRVDGIHSFADGTYQYSLHMGSCNLTVSELYNVIINFRKAFTGSSYNLLNKNCNHFSDALLKAVVGKGIPPHINRASRYGKWLSCLLPASCVYNSEEAAREAAESSSGASFSQIFSGTGNRLGSLQGGSAVQALKRFITMGDCLNQENNVADAHEETAVYSRSNTRQLLAEAAQDRMRRQASFKASSPA</sequence>
<gene>
    <name evidence="5" type="ORF">EMWEY_00055970</name>
</gene>
<accession>U6M574</accession>
<name>U6M574_EIMMA</name>
<evidence type="ECO:0000256" key="3">
    <source>
        <dbReference type="ARBA" id="ARBA00022801"/>
    </source>
</evidence>
<reference evidence="5" key="1">
    <citation type="submission" date="2013-10" db="EMBL/GenBank/DDBJ databases">
        <title>Genomic analysis of the causative agents of coccidiosis in chickens.</title>
        <authorList>
            <person name="Reid A.J."/>
            <person name="Blake D."/>
            <person name="Billington K."/>
            <person name="Browne H."/>
            <person name="Dunn M."/>
            <person name="Hung S."/>
            <person name="Kawahara F."/>
            <person name="Miranda-Saavedra D."/>
            <person name="Mourier T."/>
            <person name="Nagra H."/>
            <person name="Otto T.D."/>
            <person name="Rawlings N."/>
            <person name="Sanchez A."/>
            <person name="Sanders M."/>
            <person name="Subramaniam C."/>
            <person name="Tay Y."/>
            <person name="Dear P."/>
            <person name="Doerig C."/>
            <person name="Gruber A."/>
            <person name="Parkinson J."/>
            <person name="Shirley M."/>
            <person name="Wan K.L."/>
            <person name="Berriman M."/>
            <person name="Tomley F."/>
            <person name="Pain A."/>
        </authorList>
    </citation>
    <scope>NUCLEOTIDE SEQUENCE [LARGE SCALE GENOMIC DNA]</scope>
    <source>
        <strain evidence="5">Weybridge</strain>
    </source>
</reference>
<dbReference type="Pfam" id="PF05903">
    <property type="entry name" value="Peptidase_C97"/>
    <property type="match status" value="1"/>
</dbReference>
<dbReference type="PANTHER" id="PTHR12378">
    <property type="entry name" value="DESUMOYLATING ISOPEPTIDASE"/>
    <property type="match status" value="1"/>
</dbReference>
<keyword evidence="6" id="KW-1185">Reference proteome</keyword>
<evidence type="ECO:0000256" key="1">
    <source>
        <dbReference type="ARBA" id="ARBA00008140"/>
    </source>
</evidence>
<dbReference type="PROSITE" id="PS51858">
    <property type="entry name" value="PPPDE"/>
    <property type="match status" value="1"/>
</dbReference>
<evidence type="ECO:0000259" key="4">
    <source>
        <dbReference type="PROSITE" id="PS51858"/>
    </source>
</evidence>
<dbReference type="GO" id="GO:0016579">
    <property type="term" value="P:protein deubiquitination"/>
    <property type="evidence" value="ECO:0007669"/>
    <property type="project" value="TreeGrafter"/>
</dbReference>
<evidence type="ECO:0000313" key="5">
    <source>
        <dbReference type="EMBL" id="CDJ59171.1"/>
    </source>
</evidence>
<dbReference type="PANTHER" id="PTHR12378:SF80">
    <property type="entry name" value="IP06716P-RELATED"/>
    <property type="match status" value="1"/>
</dbReference>
<comment type="similarity">
    <text evidence="1">Belongs to the DeSI family.</text>
</comment>
<dbReference type="InterPro" id="IPR008580">
    <property type="entry name" value="PPPDE_dom"/>
</dbReference>
<organism evidence="5 6">
    <name type="scientific">Eimeria maxima</name>
    <name type="common">Coccidian parasite</name>
    <dbReference type="NCBI Taxonomy" id="5804"/>
    <lineage>
        <taxon>Eukaryota</taxon>
        <taxon>Sar</taxon>
        <taxon>Alveolata</taxon>
        <taxon>Apicomplexa</taxon>
        <taxon>Conoidasida</taxon>
        <taxon>Coccidia</taxon>
        <taxon>Eucoccidiorida</taxon>
        <taxon>Eimeriorina</taxon>
        <taxon>Eimeriidae</taxon>
        <taxon>Eimeria</taxon>
    </lineage>
</organism>
<reference evidence="5" key="2">
    <citation type="submission" date="2013-10" db="EMBL/GenBank/DDBJ databases">
        <authorList>
            <person name="Aslett M."/>
        </authorList>
    </citation>
    <scope>NUCLEOTIDE SEQUENCE [LARGE SCALE GENOMIC DNA]</scope>
    <source>
        <strain evidence="5">Weybridge</strain>
    </source>
</reference>
<dbReference type="EMBL" id="HG720148">
    <property type="protein sequence ID" value="CDJ59171.1"/>
    <property type="molecule type" value="Genomic_DNA"/>
</dbReference>
<dbReference type="GeneID" id="25339583"/>
<dbReference type="GO" id="GO:0006508">
    <property type="term" value="P:proteolysis"/>
    <property type="evidence" value="ECO:0007669"/>
    <property type="project" value="UniProtKB-KW"/>
</dbReference>
<proteinExistence type="inferred from homology"/>
<dbReference type="SMART" id="SM01179">
    <property type="entry name" value="DUF862"/>
    <property type="match status" value="1"/>
</dbReference>
<evidence type="ECO:0000313" key="6">
    <source>
        <dbReference type="Proteomes" id="UP000030763"/>
    </source>
</evidence>